<feature type="compositionally biased region" description="Polar residues" evidence="1">
    <location>
        <begin position="38"/>
        <end position="49"/>
    </location>
</feature>
<evidence type="ECO:0000256" key="1">
    <source>
        <dbReference type="SAM" id="MobiDB-lite"/>
    </source>
</evidence>
<feature type="region of interest" description="Disordered" evidence="1">
    <location>
        <begin position="37"/>
        <end position="68"/>
    </location>
</feature>
<reference evidence="2 3" key="1">
    <citation type="journal article" date="2018" name="Sci. Rep.">
        <title>Genomic signatures of local adaptation to the degree of environmental predictability in rotifers.</title>
        <authorList>
            <person name="Franch-Gras L."/>
            <person name="Hahn C."/>
            <person name="Garcia-Roger E.M."/>
            <person name="Carmona M.J."/>
            <person name="Serra M."/>
            <person name="Gomez A."/>
        </authorList>
    </citation>
    <scope>NUCLEOTIDE SEQUENCE [LARGE SCALE GENOMIC DNA]</scope>
    <source>
        <strain evidence="2">HYR1</strain>
    </source>
</reference>
<accession>A0A3M7SQ73</accession>
<keyword evidence="3" id="KW-1185">Reference proteome</keyword>
<dbReference type="Proteomes" id="UP000276133">
    <property type="component" value="Unassembled WGS sequence"/>
</dbReference>
<protein>
    <submittedName>
        <fullName evidence="2">Uncharacterized protein</fullName>
    </submittedName>
</protein>
<dbReference type="EMBL" id="REGN01000955">
    <property type="protein sequence ID" value="RNA37963.1"/>
    <property type="molecule type" value="Genomic_DNA"/>
</dbReference>
<evidence type="ECO:0000313" key="2">
    <source>
        <dbReference type="EMBL" id="RNA37963.1"/>
    </source>
</evidence>
<organism evidence="2 3">
    <name type="scientific">Brachionus plicatilis</name>
    <name type="common">Marine rotifer</name>
    <name type="synonym">Brachionus muelleri</name>
    <dbReference type="NCBI Taxonomy" id="10195"/>
    <lineage>
        <taxon>Eukaryota</taxon>
        <taxon>Metazoa</taxon>
        <taxon>Spiralia</taxon>
        <taxon>Gnathifera</taxon>
        <taxon>Rotifera</taxon>
        <taxon>Eurotatoria</taxon>
        <taxon>Monogononta</taxon>
        <taxon>Pseudotrocha</taxon>
        <taxon>Ploima</taxon>
        <taxon>Brachionidae</taxon>
        <taxon>Brachionus</taxon>
    </lineage>
</organism>
<evidence type="ECO:0000313" key="3">
    <source>
        <dbReference type="Proteomes" id="UP000276133"/>
    </source>
</evidence>
<proteinExistence type="predicted"/>
<gene>
    <name evidence="2" type="ORF">BpHYR1_047348</name>
</gene>
<sequence>MLFDLIFLFLNFKMPKIKPGQVPKSWKIASITMIPKKSSPTQGHNNLSPDGNIIGNGLGIEKDGDEYY</sequence>
<dbReference type="AlphaFoldDB" id="A0A3M7SQ73"/>
<comment type="caution">
    <text evidence="2">The sequence shown here is derived from an EMBL/GenBank/DDBJ whole genome shotgun (WGS) entry which is preliminary data.</text>
</comment>
<name>A0A3M7SQ73_BRAPC</name>